<protein>
    <submittedName>
        <fullName evidence="2">Protein rer1c</fullName>
    </submittedName>
</protein>
<feature type="compositionally biased region" description="Low complexity" evidence="1">
    <location>
        <begin position="21"/>
        <end position="32"/>
    </location>
</feature>
<proteinExistence type="predicted"/>
<accession>A0A830CUW1</accession>
<reference evidence="2" key="1">
    <citation type="submission" date="2020-07" db="EMBL/GenBank/DDBJ databases">
        <title>Ethylene signaling mediates host invasion by parasitic plants.</title>
        <authorList>
            <person name="Yoshida S."/>
        </authorList>
    </citation>
    <scope>NUCLEOTIDE SEQUENCE</scope>
    <source>
        <strain evidence="2">Okayama</strain>
    </source>
</reference>
<evidence type="ECO:0000313" key="3">
    <source>
        <dbReference type="Proteomes" id="UP000653305"/>
    </source>
</evidence>
<organism evidence="2 3">
    <name type="scientific">Phtheirospermum japonicum</name>
    <dbReference type="NCBI Taxonomy" id="374723"/>
    <lineage>
        <taxon>Eukaryota</taxon>
        <taxon>Viridiplantae</taxon>
        <taxon>Streptophyta</taxon>
        <taxon>Embryophyta</taxon>
        <taxon>Tracheophyta</taxon>
        <taxon>Spermatophyta</taxon>
        <taxon>Magnoliopsida</taxon>
        <taxon>eudicotyledons</taxon>
        <taxon>Gunneridae</taxon>
        <taxon>Pentapetalae</taxon>
        <taxon>asterids</taxon>
        <taxon>lamiids</taxon>
        <taxon>Lamiales</taxon>
        <taxon>Orobanchaceae</taxon>
        <taxon>Orobanchaceae incertae sedis</taxon>
        <taxon>Phtheirospermum</taxon>
    </lineage>
</organism>
<dbReference type="Proteomes" id="UP000653305">
    <property type="component" value="Unassembled WGS sequence"/>
</dbReference>
<dbReference type="AlphaFoldDB" id="A0A830CUW1"/>
<name>A0A830CUW1_9LAMI</name>
<comment type="caution">
    <text evidence="2">The sequence shown here is derived from an EMBL/GenBank/DDBJ whole genome shotgun (WGS) entry which is preliminary data.</text>
</comment>
<dbReference type="EMBL" id="BMAC01000777">
    <property type="protein sequence ID" value="GFQ02820.1"/>
    <property type="molecule type" value="Genomic_DNA"/>
</dbReference>
<evidence type="ECO:0000313" key="2">
    <source>
        <dbReference type="EMBL" id="GFQ02820.1"/>
    </source>
</evidence>
<feature type="compositionally biased region" description="Pro residues" evidence="1">
    <location>
        <begin position="1"/>
        <end position="10"/>
    </location>
</feature>
<keyword evidence="3" id="KW-1185">Reference proteome</keyword>
<feature type="region of interest" description="Disordered" evidence="1">
    <location>
        <begin position="1"/>
        <end position="51"/>
    </location>
</feature>
<sequence>MSRPPQPPIHLRPQSCRVGPSRSRSGTSTSWTNRRRTFPIGGSRSPASRSCTRCGCTCSKDSTWCPTPSAYTSSTS</sequence>
<gene>
    <name evidence="2" type="ORF">PHJA_002425900</name>
</gene>
<evidence type="ECO:0000256" key="1">
    <source>
        <dbReference type="SAM" id="MobiDB-lite"/>
    </source>
</evidence>